<dbReference type="AlphaFoldDB" id="A0A420XV85"/>
<feature type="transmembrane region" description="Helical" evidence="1">
    <location>
        <begin position="6"/>
        <end position="26"/>
    </location>
</feature>
<organism evidence="2 3">
    <name type="scientific">Motilibacter peucedani</name>
    <dbReference type="NCBI Taxonomy" id="598650"/>
    <lineage>
        <taxon>Bacteria</taxon>
        <taxon>Bacillati</taxon>
        <taxon>Actinomycetota</taxon>
        <taxon>Actinomycetes</taxon>
        <taxon>Motilibacterales</taxon>
        <taxon>Motilibacteraceae</taxon>
        <taxon>Motilibacter</taxon>
    </lineage>
</organism>
<keyword evidence="1" id="KW-1133">Transmembrane helix</keyword>
<gene>
    <name evidence="2" type="ORF">CLV35_1007</name>
</gene>
<feature type="transmembrane region" description="Helical" evidence="1">
    <location>
        <begin position="260"/>
        <end position="281"/>
    </location>
</feature>
<protein>
    <submittedName>
        <fullName evidence="2">Uncharacterized protein</fullName>
    </submittedName>
</protein>
<evidence type="ECO:0000313" key="2">
    <source>
        <dbReference type="EMBL" id="RKS80569.1"/>
    </source>
</evidence>
<proteinExistence type="predicted"/>
<dbReference type="InParanoid" id="A0A420XV85"/>
<reference evidence="2 3" key="1">
    <citation type="submission" date="2018-10" db="EMBL/GenBank/DDBJ databases">
        <title>Genomic Encyclopedia of Archaeal and Bacterial Type Strains, Phase II (KMG-II): from individual species to whole genera.</title>
        <authorList>
            <person name="Goeker M."/>
        </authorList>
    </citation>
    <scope>NUCLEOTIDE SEQUENCE [LARGE SCALE GENOMIC DNA]</scope>
    <source>
        <strain evidence="2 3">RP-AC37</strain>
    </source>
</reference>
<comment type="caution">
    <text evidence="2">The sequence shown here is derived from an EMBL/GenBank/DDBJ whole genome shotgun (WGS) entry which is preliminary data.</text>
</comment>
<keyword evidence="1" id="KW-0472">Membrane</keyword>
<feature type="transmembrane region" description="Helical" evidence="1">
    <location>
        <begin position="200"/>
        <end position="219"/>
    </location>
</feature>
<evidence type="ECO:0000256" key="1">
    <source>
        <dbReference type="SAM" id="Phobius"/>
    </source>
</evidence>
<keyword evidence="1" id="KW-0812">Transmembrane</keyword>
<dbReference type="Proteomes" id="UP000281955">
    <property type="component" value="Unassembled WGS sequence"/>
</dbReference>
<accession>A0A420XV85</accession>
<sequence length="318" mass="34610">MSVDRWIGILGLVIAAVGIPASYLFARRGRQLPDLRYCLDFDVMLAASDGLPQQGLHMATTGRPIERLSRTRAAVFNERGDTVRGGDIVELDRLRLELPDGDAPLNVRILTSSRDQIGFNAVVDPIKPSSVLLTFDFLDAGDGGIVEVLHQGTEAPSLEGTVRGARLHRAAKEPSLSNRALFALAVPGSIRRTLRYSRSILFPLALTALVVVTLGVVIFKTLHSSPRLINPAAYDLSSLQGQAKFAAKVRSDGSERRHQLWIFILPLLLAPLTLIPLLLAGRSSVPSSIVKEELLGLSDEEKTALSPKPIFHGLRRRA</sequence>
<name>A0A420XV85_9ACTN</name>
<evidence type="ECO:0000313" key="3">
    <source>
        <dbReference type="Proteomes" id="UP000281955"/>
    </source>
</evidence>
<dbReference type="EMBL" id="RBWV01000009">
    <property type="protein sequence ID" value="RKS80569.1"/>
    <property type="molecule type" value="Genomic_DNA"/>
</dbReference>
<keyword evidence="3" id="KW-1185">Reference proteome</keyword>